<dbReference type="Proteomes" id="UP001597131">
    <property type="component" value="Unassembled WGS sequence"/>
</dbReference>
<reference evidence="3" key="1">
    <citation type="journal article" date="2019" name="Int. J. Syst. Evol. Microbiol.">
        <title>The Global Catalogue of Microorganisms (GCM) 10K type strain sequencing project: providing services to taxonomists for standard genome sequencing and annotation.</title>
        <authorList>
            <consortium name="The Broad Institute Genomics Platform"/>
            <consortium name="The Broad Institute Genome Sequencing Center for Infectious Disease"/>
            <person name="Wu L."/>
            <person name="Ma J."/>
        </authorList>
    </citation>
    <scope>NUCLEOTIDE SEQUENCE [LARGE SCALE GENOMIC DNA]</scope>
    <source>
        <strain evidence="3">CCUG 64793</strain>
    </source>
</reference>
<keyword evidence="3" id="KW-1185">Reference proteome</keyword>
<protein>
    <submittedName>
        <fullName evidence="2">Outer membrane lipoprotein carrier protein LolA</fullName>
    </submittedName>
</protein>
<dbReference type="InterPro" id="IPR029046">
    <property type="entry name" value="LolA/LolB/LppX"/>
</dbReference>
<dbReference type="InterPro" id="IPR004564">
    <property type="entry name" value="OM_lipoprot_carrier_LolA-like"/>
</dbReference>
<keyword evidence="1" id="KW-0732">Signal</keyword>
<proteinExistence type="predicted"/>
<dbReference type="Gene3D" id="2.50.20.10">
    <property type="entry name" value="Lipoprotein localisation LolA/LolB/LppX"/>
    <property type="match status" value="1"/>
</dbReference>
<dbReference type="CDD" id="cd16325">
    <property type="entry name" value="LolA"/>
    <property type="match status" value="1"/>
</dbReference>
<evidence type="ECO:0000313" key="2">
    <source>
        <dbReference type="EMBL" id="MFD1095971.1"/>
    </source>
</evidence>
<sequence length="207" mass="24218">MRILKFLIFFISLNVFSQHTPLNEVAVKEFKVKTAEKAAALKSLSGDFIQSKHMAMIEEKAESKGKFYYRSPDILKWEYVTPYDYRVLFKNDKLYLNDEGHKSVTDAKSNKLIEKLAKLISGSVNGKLLEDNENFSTEYYRHNDQFLVKMIPRDENLSHIFRELLMVFDEDLMVRSVKLKDESGDFTKIEFKNLKVNQPIPDSVFQN</sequence>
<gene>
    <name evidence="2" type="ORF">ACFQ3Q_09435</name>
</gene>
<evidence type="ECO:0000256" key="1">
    <source>
        <dbReference type="ARBA" id="ARBA00022729"/>
    </source>
</evidence>
<dbReference type="PANTHER" id="PTHR35869">
    <property type="entry name" value="OUTER-MEMBRANE LIPOPROTEIN CARRIER PROTEIN"/>
    <property type="match status" value="1"/>
</dbReference>
<dbReference type="PANTHER" id="PTHR35869:SF1">
    <property type="entry name" value="OUTER-MEMBRANE LIPOPROTEIN CARRIER PROTEIN"/>
    <property type="match status" value="1"/>
</dbReference>
<comment type="caution">
    <text evidence="2">The sequence shown here is derived from an EMBL/GenBank/DDBJ whole genome shotgun (WGS) entry which is preliminary data.</text>
</comment>
<dbReference type="RefSeq" id="WP_380745130.1">
    <property type="nucleotide sequence ID" value="NZ_JBHTLI010000001.1"/>
</dbReference>
<dbReference type="Pfam" id="PF03548">
    <property type="entry name" value="LolA"/>
    <property type="match status" value="1"/>
</dbReference>
<accession>A0ABW3NSK5</accession>
<evidence type="ECO:0000313" key="3">
    <source>
        <dbReference type="Proteomes" id="UP001597131"/>
    </source>
</evidence>
<keyword evidence="2" id="KW-0449">Lipoprotein</keyword>
<dbReference type="EMBL" id="JBHTLI010000001">
    <property type="protein sequence ID" value="MFD1095971.1"/>
    <property type="molecule type" value="Genomic_DNA"/>
</dbReference>
<name>A0ABW3NSK5_9FLAO</name>
<dbReference type="SUPFAM" id="SSF89392">
    <property type="entry name" value="Prokaryotic lipoproteins and lipoprotein localization factors"/>
    <property type="match status" value="1"/>
</dbReference>
<organism evidence="2 3">
    <name type="scientific">Salegentibacter chungangensis</name>
    <dbReference type="NCBI Taxonomy" id="1335724"/>
    <lineage>
        <taxon>Bacteria</taxon>
        <taxon>Pseudomonadati</taxon>
        <taxon>Bacteroidota</taxon>
        <taxon>Flavobacteriia</taxon>
        <taxon>Flavobacteriales</taxon>
        <taxon>Flavobacteriaceae</taxon>
        <taxon>Salegentibacter</taxon>
    </lineage>
</organism>